<dbReference type="AlphaFoldDB" id="A0A1D1UMT3"/>
<dbReference type="EMBL" id="BDGG01000001">
    <property type="protein sequence ID" value="GAU87468.1"/>
    <property type="molecule type" value="Genomic_DNA"/>
</dbReference>
<dbReference type="SUPFAM" id="SSF81338">
    <property type="entry name" value="Aquaporin-like"/>
    <property type="match status" value="1"/>
</dbReference>
<reference evidence="12 13" key="1">
    <citation type="journal article" date="2016" name="Nat. Commun.">
        <title>Extremotolerant tardigrade genome and improved radiotolerance of human cultured cells by tardigrade-unique protein.</title>
        <authorList>
            <person name="Hashimoto T."/>
            <person name="Horikawa D.D."/>
            <person name="Saito Y."/>
            <person name="Kuwahara H."/>
            <person name="Kozuka-Hata H."/>
            <person name="Shin-I T."/>
            <person name="Minakuchi Y."/>
            <person name="Ohishi K."/>
            <person name="Motoyama A."/>
            <person name="Aizu T."/>
            <person name="Enomoto A."/>
            <person name="Kondo K."/>
            <person name="Tanaka S."/>
            <person name="Hara Y."/>
            <person name="Koshikawa S."/>
            <person name="Sagara H."/>
            <person name="Miura T."/>
            <person name="Yokobori S."/>
            <person name="Miyagawa K."/>
            <person name="Suzuki Y."/>
            <person name="Kubo T."/>
            <person name="Oyama M."/>
            <person name="Kohara Y."/>
            <person name="Fujiyama A."/>
            <person name="Arakawa K."/>
            <person name="Katayama T."/>
            <person name="Toyoda A."/>
            <person name="Kunieda T."/>
        </authorList>
    </citation>
    <scope>NUCLEOTIDE SEQUENCE [LARGE SCALE GENOMIC DNA]</scope>
    <source>
        <strain evidence="12 13">YOKOZUNA-1</strain>
    </source>
</reference>
<keyword evidence="3 10" id="KW-0813">Transport</keyword>
<protein>
    <submittedName>
        <fullName evidence="12">AQP3</fullName>
    </submittedName>
</protein>
<feature type="transmembrane region" description="Helical" evidence="11">
    <location>
        <begin position="223"/>
        <end position="241"/>
    </location>
</feature>
<evidence type="ECO:0000256" key="10">
    <source>
        <dbReference type="RuleBase" id="RU000477"/>
    </source>
</evidence>
<dbReference type="PRINTS" id="PR02021">
    <property type="entry name" value="AQUAPORIN9"/>
</dbReference>
<comment type="caution">
    <text evidence="12">The sequence shown here is derived from an EMBL/GenBank/DDBJ whole genome shotgun (WGS) entry which is preliminary data.</text>
</comment>
<dbReference type="Proteomes" id="UP000186922">
    <property type="component" value="Unassembled WGS sequence"/>
</dbReference>
<dbReference type="PANTHER" id="PTHR43829:SF9">
    <property type="entry name" value="AQUAPORIN-9"/>
    <property type="match status" value="1"/>
</dbReference>
<dbReference type="InterPro" id="IPR015685">
    <property type="entry name" value="Aquaporin_9"/>
</dbReference>
<dbReference type="InterPro" id="IPR050363">
    <property type="entry name" value="MIP/Aquaporin"/>
</dbReference>
<dbReference type="Gene3D" id="1.20.1080.10">
    <property type="entry name" value="Glycerol uptake facilitator protein"/>
    <property type="match status" value="1"/>
</dbReference>
<keyword evidence="8 11" id="KW-0472">Membrane</keyword>
<evidence type="ECO:0000256" key="1">
    <source>
        <dbReference type="ARBA" id="ARBA00004651"/>
    </source>
</evidence>
<dbReference type="OrthoDB" id="3222at2759"/>
<evidence type="ECO:0000256" key="9">
    <source>
        <dbReference type="ARBA" id="ARBA00045280"/>
    </source>
</evidence>
<feature type="transmembrane region" description="Helical" evidence="11">
    <location>
        <begin position="190"/>
        <end position="211"/>
    </location>
</feature>
<dbReference type="GO" id="GO:0015250">
    <property type="term" value="F:water channel activity"/>
    <property type="evidence" value="ECO:0007669"/>
    <property type="project" value="TreeGrafter"/>
</dbReference>
<dbReference type="STRING" id="947166.A0A1D1UMT3"/>
<evidence type="ECO:0000256" key="11">
    <source>
        <dbReference type="SAM" id="Phobius"/>
    </source>
</evidence>
<evidence type="ECO:0000313" key="13">
    <source>
        <dbReference type="Proteomes" id="UP000186922"/>
    </source>
</evidence>
<dbReference type="InterPro" id="IPR000425">
    <property type="entry name" value="MIP"/>
</dbReference>
<evidence type="ECO:0000256" key="6">
    <source>
        <dbReference type="ARBA" id="ARBA00022989"/>
    </source>
</evidence>
<dbReference type="GO" id="GO:0015254">
    <property type="term" value="F:glycerol channel activity"/>
    <property type="evidence" value="ECO:0007669"/>
    <property type="project" value="TreeGrafter"/>
</dbReference>
<keyword evidence="4" id="KW-1003">Cell membrane</keyword>
<keyword evidence="6 11" id="KW-1133">Transmembrane helix</keyword>
<keyword evidence="5 10" id="KW-0812">Transmembrane</keyword>
<evidence type="ECO:0000313" key="12">
    <source>
        <dbReference type="EMBL" id="GAU87468.1"/>
    </source>
</evidence>
<evidence type="ECO:0000256" key="2">
    <source>
        <dbReference type="ARBA" id="ARBA00006175"/>
    </source>
</evidence>
<dbReference type="PANTHER" id="PTHR43829">
    <property type="entry name" value="AQUAPORIN OR AQUAGLYCEROPORIN RELATED"/>
    <property type="match status" value="1"/>
</dbReference>
<comment type="subcellular location">
    <subcellularLocation>
        <location evidence="1">Cell membrane</location>
        <topology evidence="1">Multi-pass membrane protein</topology>
    </subcellularLocation>
</comment>
<feature type="transmembrane region" description="Helical" evidence="11">
    <location>
        <begin position="275"/>
        <end position="297"/>
    </location>
</feature>
<dbReference type="PRINTS" id="PR00783">
    <property type="entry name" value="MINTRINSICP"/>
</dbReference>
<feature type="transmembrane region" description="Helical" evidence="11">
    <location>
        <begin position="98"/>
        <end position="119"/>
    </location>
</feature>
<proteinExistence type="inferred from homology"/>
<evidence type="ECO:0000256" key="3">
    <source>
        <dbReference type="ARBA" id="ARBA00022448"/>
    </source>
</evidence>
<organism evidence="12 13">
    <name type="scientific">Ramazzottius varieornatus</name>
    <name type="common">Water bear</name>
    <name type="synonym">Tardigrade</name>
    <dbReference type="NCBI Taxonomy" id="947166"/>
    <lineage>
        <taxon>Eukaryota</taxon>
        <taxon>Metazoa</taxon>
        <taxon>Ecdysozoa</taxon>
        <taxon>Tardigrada</taxon>
        <taxon>Eutardigrada</taxon>
        <taxon>Parachela</taxon>
        <taxon>Hypsibioidea</taxon>
        <taxon>Ramazzottiidae</taxon>
        <taxon>Ramazzottius</taxon>
    </lineage>
</organism>
<evidence type="ECO:0000256" key="7">
    <source>
        <dbReference type="ARBA" id="ARBA00023016"/>
    </source>
</evidence>
<dbReference type="InterPro" id="IPR023271">
    <property type="entry name" value="Aquaporin-like"/>
</dbReference>
<comment type="function">
    <text evidence="9">Aquaglyceroporin that may modulate the water content and osmolytes during anhydrobiosis.</text>
</comment>
<evidence type="ECO:0000256" key="8">
    <source>
        <dbReference type="ARBA" id="ARBA00023136"/>
    </source>
</evidence>
<dbReference type="Pfam" id="PF00230">
    <property type="entry name" value="MIP"/>
    <property type="match status" value="1"/>
</dbReference>
<dbReference type="GO" id="GO:0005886">
    <property type="term" value="C:plasma membrane"/>
    <property type="evidence" value="ECO:0007669"/>
    <property type="project" value="UniProtKB-SubCell"/>
</dbReference>
<sequence length="326" mass="35711">MARTTGNYSYEMEVRHEKDQNGIKAVPSSYPTHSLTWRGNLARKLRIKNELARHTLAEFFSTFFLMIFIESTVASQALAGQKQDLLLIALGQGLGVTMGIYVSGGVSGAVLNPAIGVAFSIIGKLTWIHTFFYAMAQYAGSFLAASLVYGIMYEPLEVYDGGVRQVVDNANGTGGTGTWWATLPPDHRSIGGAFLHEGACTAFLVIGVLAITDDRNWKPHKGFIPFAIGMVVTTILLGFGANEPVSMNPARDFAPRMFALLAGYPLEMFSINNYGYFWIPIVATHLGAIIGALLYTVCIELHHVPQEEDTPIFPDEGRDREKKPSR</sequence>
<dbReference type="CDD" id="cd00333">
    <property type="entry name" value="MIP"/>
    <property type="match status" value="1"/>
</dbReference>
<evidence type="ECO:0000256" key="5">
    <source>
        <dbReference type="ARBA" id="ARBA00022692"/>
    </source>
</evidence>
<accession>A0A1D1UMT3</accession>
<keyword evidence="7" id="KW-0346">Stress response</keyword>
<name>A0A1D1UMT3_RAMVA</name>
<feature type="transmembrane region" description="Helical" evidence="11">
    <location>
        <begin position="56"/>
        <end position="78"/>
    </location>
</feature>
<comment type="similarity">
    <text evidence="2 10">Belongs to the MIP/aquaporin (TC 1.A.8) family.</text>
</comment>
<gene>
    <name evidence="12" type="primary">RvY_00303-1</name>
    <name evidence="12" type="synonym">RvY_00303.1</name>
    <name evidence="12" type="ORF">RvY_00303</name>
</gene>
<evidence type="ECO:0000256" key="4">
    <source>
        <dbReference type="ARBA" id="ARBA00022475"/>
    </source>
</evidence>
<feature type="transmembrane region" description="Helical" evidence="11">
    <location>
        <begin position="131"/>
        <end position="152"/>
    </location>
</feature>
<keyword evidence="13" id="KW-1185">Reference proteome</keyword>